<dbReference type="InterPro" id="IPR002048">
    <property type="entry name" value="EF_hand_dom"/>
</dbReference>
<dbReference type="SUPFAM" id="SSF47473">
    <property type="entry name" value="EF-hand"/>
    <property type="match status" value="1"/>
</dbReference>
<proteinExistence type="predicted"/>
<evidence type="ECO:0000313" key="3">
    <source>
        <dbReference type="EMBL" id="CAF3692342.1"/>
    </source>
</evidence>
<dbReference type="OrthoDB" id="26525at2759"/>
<gene>
    <name evidence="3" type="ORF">OTI717_LOCUS11968</name>
    <name evidence="2" type="ORF">RFH988_LOCUS7276</name>
</gene>
<reference evidence="2" key="1">
    <citation type="submission" date="2021-02" db="EMBL/GenBank/DDBJ databases">
        <authorList>
            <person name="Nowell W R."/>
        </authorList>
    </citation>
    <scope>NUCLEOTIDE SEQUENCE</scope>
</reference>
<dbReference type="Gene3D" id="1.10.238.10">
    <property type="entry name" value="EF-hand"/>
    <property type="match status" value="1"/>
</dbReference>
<evidence type="ECO:0000259" key="1">
    <source>
        <dbReference type="PROSITE" id="PS50222"/>
    </source>
</evidence>
<comment type="caution">
    <text evidence="2">The sequence shown here is derived from an EMBL/GenBank/DDBJ whole genome shotgun (WGS) entry which is preliminary data.</text>
</comment>
<dbReference type="GO" id="GO:0005509">
    <property type="term" value="F:calcium ion binding"/>
    <property type="evidence" value="ECO:0007669"/>
    <property type="project" value="InterPro"/>
</dbReference>
<sequence>MTDLQFTVRETIYRQYGQIMEIIYEYDEIRTEQVEENMQVRQEKLEKHYKASIKRDEYERIANTFKYQRYVLPFDTFVQIIQPFMMGTYTADEIHQAFRLLDRNYSKTIDSDELSAFIPVIHPNMTKEIVLSYITKVTQKRKEEINFSEFIQMVLQGVGRDIVCGHV</sequence>
<dbReference type="Proteomes" id="UP000663823">
    <property type="component" value="Unassembled WGS sequence"/>
</dbReference>
<dbReference type="PROSITE" id="PS50222">
    <property type="entry name" value="EF_HAND_2"/>
    <property type="match status" value="1"/>
</dbReference>
<protein>
    <recommendedName>
        <fullName evidence="1">EF-hand domain-containing protein</fullName>
    </recommendedName>
</protein>
<dbReference type="Pfam" id="PF13499">
    <property type="entry name" value="EF-hand_7"/>
    <property type="match status" value="1"/>
</dbReference>
<dbReference type="CDD" id="cd00051">
    <property type="entry name" value="EFh"/>
    <property type="match status" value="1"/>
</dbReference>
<dbReference type="EMBL" id="CAJNOO010000229">
    <property type="protein sequence ID" value="CAF0867104.1"/>
    <property type="molecule type" value="Genomic_DNA"/>
</dbReference>
<dbReference type="InterPro" id="IPR011992">
    <property type="entry name" value="EF-hand-dom_pair"/>
</dbReference>
<dbReference type="AlphaFoldDB" id="A0A813X8Z8"/>
<organism evidence="2 4">
    <name type="scientific">Rotaria sordida</name>
    <dbReference type="NCBI Taxonomy" id="392033"/>
    <lineage>
        <taxon>Eukaryota</taxon>
        <taxon>Metazoa</taxon>
        <taxon>Spiralia</taxon>
        <taxon>Gnathifera</taxon>
        <taxon>Rotifera</taxon>
        <taxon>Eurotatoria</taxon>
        <taxon>Bdelloidea</taxon>
        <taxon>Philodinida</taxon>
        <taxon>Philodinidae</taxon>
        <taxon>Rotaria</taxon>
    </lineage>
</organism>
<dbReference type="Proteomes" id="UP000663882">
    <property type="component" value="Unassembled WGS sequence"/>
</dbReference>
<accession>A0A813X8Z8</accession>
<name>A0A813X8Z8_9BILA</name>
<evidence type="ECO:0000313" key="2">
    <source>
        <dbReference type="EMBL" id="CAF0867104.1"/>
    </source>
</evidence>
<feature type="domain" description="EF-hand" evidence="1">
    <location>
        <begin position="89"/>
        <end position="124"/>
    </location>
</feature>
<dbReference type="EMBL" id="CAJOAX010001171">
    <property type="protein sequence ID" value="CAF3692342.1"/>
    <property type="molecule type" value="Genomic_DNA"/>
</dbReference>
<evidence type="ECO:0000313" key="4">
    <source>
        <dbReference type="Proteomes" id="UP000663882"/>
    </source>
</evidence>